<dbReference type="InterPro" id="IPR009057">
    <property type="entry name" value="Homeodomain-like_sf"/>
</dbReference>
<dbReference type="HOGENOM" id="CLU_091688_2_0_10"/>
<feature type="domain" description="HTH tetR-type" evidence="3">
    <location>
        <begin position="10"/>
        <end position="70"/>
    </location>
</feature>
<dbReference type="PATRIC" id="fig|1235788.3.peg.248"/>
<keyword evidence="5" id="KW-1185">Reference proteome</keyword>
<evidence type="ECO:0000256" key="1">
    <source>
        <dbReference type="ARBA" id="ARBA00023125"/>
    </source>
</evidence>
<protein>
    <recommendedName>
        <fullName evidence="3">HTH tetR-type domain-containing protein</fullName>
    </recommendedName>
</protein>
<evidence type="ECO:0000313" key="4">
    <source>
        <dbReference type="EMBL" id="EOS16575.1"/>
    </source>
</evidence>
<comment type="caution">
    <text evidence="4">The sequence shown here is derived from an EMBL/GenBank/DDBJ whole genome shotgun (WGS) entry which is preliminary data.</text>
</comment>
<dbReference type="GO" id="GO:0003677">
    <property type="term" value="F:DNA binding"/>
    <property type="evidence" value="ECO:0007669"/>
    <property type="project" value="UniProtKB-UniRule"/>
</dbReference>
<evidence type="ECO:0000256" key="2">
    <source>
        <dbReference type="PROSITE-ProRule" id="PRU00335"/>
    </source>
</evidence>
<dbReference type="EMBL" id="ASSP01000003">
    <property type="protein sequence ID" value="EOS16575.1"/>
    <property type="molecule type" value="Genomic_DNA"/>
</dbReference>
<evidence type="ECO:0000313" key="5">
    <source>
        <dbReference type="Proteomes" id="UP000014200"/>
    </source>
</evidence>
<dbReference type="AlphaFoldDB" id="R9IDV8"/>
<sequence length="206" mass="23978">MVTLYKMELKETEKRLLEAVSHIVENDGFTKIGVNRIANQAGCDKVLIYRYFGGLDGLLVEWAKRHDYYSFAYSEFIDTIKRVKDGNIKQIVKDVLMCQLNYLKDNVLMQELLVCELSGHSSFKGIIEERERIGHKLQEELNKFLDRGGDNNMSIAIIISAINYIVLFTRQYHKINGIDFSKPEAWERMEAMISKYVDFIFDNNCL</sequence>
<accession>R9IDV8</accession>
<reference evidence="4 5" key="1">
    <citation type="submission" date="2013-04" db="EMBL/GenBank/DDBJ databases">
        <title>The Genome Sequence of Bacteroides massiliensis dnLKV3.</title>
        <authorList>
            <consortium name="The Broad Institute Genomics Platform"/>
            <consortium name="The Broad Institute Genome Sequencing Center for Infectious Disease"/>
            <person name="Earl A."/>
            <person name="Xavier R."/>
            <person name="Kuhn K."/>
            <person name="Stappenbeck T."/>
            <person name="Walker B."/>
            <person name="Young S."/>
            <person name="Zeng Q."/>
            <person name="Gargeya S."/>
            <person name="Fitzgerald M."/>
            <person name="Haas B."/>
            <person name="Abouelleil A."/>
            <person name="Allen A.W."/>
            <person name="Alvarado L."/>
            <person name="Arachchi H.M."/>
            <person name="Berlin A.M."/>
            <person name="Chapman S.B."/>
            <person name="Gainer-Dewar J."/>
            <person name="Goldberg J."/>
            <person name="Griggs A."/>
            <person name="Gujja S."/>
            <person name="Hansen M."/>
            <person name="Howarth C."/>
            <person name="Imamovic A."/>
            <person name="Ireland A."/>
            <person name="Larimer J."/>
            <person name="McCowan C."/>
            <person name="Murphy C."/>
            <person name="Pearson M."/>
            <person name="Poon T.W."/>
            <person name="Priest M."/>
            <person name="Roberts A."/>
            <person name="Saif S."/>
            <person name="Shea T."/>
            <person name="Sisk P."/>
            <person name="Sykes S."/>
            <person name="Wortman J."/>
            <person name="Nusbaum C."/>
            <person name="Birren B."/>
        </authorList>
    </citation>
    <scope>NUCLEOTIDE SEQUENCE [LARGE SCALE GENOMIC DNA]</scope>
    <source>
        <strain evidence="5">dnLKV3</strain>
    </source>
</reference>
<dbReference type="SUPFAM" id="SSF46689">
    <property type="entry name" value="Homeodomain-like"/>
    <property type="match status" value="1"/>
</dbReference>
<organism evidence="4 5">
    <name type="scientific">Phocaeicola sartorii</name>
    <dbReference type="NCBI Taxonomy" id="671267"/>
    <lineage>
        <taxon>Bacteria</taxon>
        <taxon>Pseudomonadati</taxon>
        <taxon>Bacteroidota</taxon>
        <taxon>Bacteroidia</taxon>
        <taxon>Bacteroidales</taxon>
        <taxon>Bacteroidaceae</taxon>
        <taxon>Phocaeicola</taxon>
    </lineage>
</organism>
<dbReference type="Proteomes" id="UP000014200">
    <property type="component" value="Unassembled WGS sequence"/>
</dbReference>
<dbReference type="InterPro" id="IPR001647">
    <property type="entry name" value="HTH_TetR"/>
</dbReference>
<evidence type="ECO:0000259" key="3">
    <source>
        <dbReference type="PROSITE" id="PS50977"/>
    </source>
</evidence>
<keyword evidence="1 2" id="KW-0238">DNA-binding</keyword>
<proteinExistence type="predicted"/>
<dbReference type="Gene3D" id="1.10.357.10">
    <property type="entry name" value="Tetracycline Repressor, domain 2"/>
    <property type="match status" value="1"/>
</dbReference>
<dbReference type="PROSITE" id="PS50977">
    <property type="entry name" value="HTH_TETR_2"/>
    <property type="match status" value="1"/>
</dbReference>
<feature type="DNA-binding region" description="H-T-H motif" evidence="2">
    <location>
        <begin position="33"/>
        <end position="52"/>
    </location>
</feature>
<gene>
    <name evidence="4" type="ORF">C802_00254</name>
</gene>
<name>R9IDV8_9BACT</name>
<dbReference type="STRING" id="1235788.C802_00254"/>